<dbReference type="Pfam" id="PF00754">
    <property type="entry name" value="F5_F8_type_C"/>
    <property type="match status" value="1"/>
</dbReference>
<dbReference type="PANTHER" id="PTHR31956:SF1">
    <property type="entry name" value="NON-SPECIFIC PHOSPHOLIPASE C1"/>
    <property type="match status" value="1"/>
</dbReference>
<dbReference type="Gene3D" id="3.40.720.10">
    <property type="entry name" value="Alkaline Phosphatase, subunit A"/>
    <property type="match status" value="1"/>
</dbReference>
<dbReference type="PROSITE" id="PS51318">
    <property type="entry name" value="TAT"/>
    <property type="match status" value="1"/>
</dbReference>
<gene>
    <name evidence="6" type="ORF">EJN92_10310</name>
</gene>
<dbReference type="KEGG" id="upv:EJN92_10310"/>
<accession>A0A3S9HJT2</accession>
<keyword evidence="7" id="KW-1185">Reference proteome</keyword>
<evidence type="ECO:0000259" key="5">
    <source>
        <dbReference type="PROSITE" id="PS50022"/>
    </source>
</evidence>
<dbReference type="Gene3D" id="2.60.120.260">
    <property type="entry name" value="Galactose-binding domain-like"/>
    <property type="match status" value="1"/>
</dbReference>
<dbReference type="CDD" id="cd16014">
    <property type="entry name" value="PLC"/>
    <property type="match status" value="1"/>
</dbReference>
<feature type="signal peptide" evidence="4">
    <location>
        <begin position="1"/>
        <end position="36"/>
    </location>
</feature>
<dbReference type="InterPro" id="IPR006311">
    <property type="entry name" value="TAT_signal"/>
</dbReference>
<dbReference type="SUPFAM" id="SSF53649">
    <property type="entry name" value="Alkaline phosphatase-like"/>
    <property type="match status" value="1"/>
</dbReference>
<feature type="chain" id="PRO_5018974600" description="phospholipase C" evidence="4">
    <location>
        <begin position="37"/>
        <end position="805"/>
    </location>
</feature>
<evidence type="ECO:0000256" key="3">
    <source>
        <dbReference type="ARBA" id="ARBA00022801"/>
    </source>
</evidence>
<evidence type="ECO:0000256" key="4">
    <source>
        <dbReference type="SAM" id="SignalP"/>
    </source>
</evidence>
<dbReference type="InterPro" id="IPR000421">
    <property type="entry name" value="FA58C"/>
</dbReference>
<dbReference type="GO" id="GO:0034480">
    <property type="term" value="F:phosphatidylcholine phospholipase C activity"/>
    <property type="evidence" value="ECO:0007669"/>
    <property type="project" value="UniProtKB-EC"/>
</dbReference>
<dbReference type="OrthoDB" id="980947at2"/>
<dbReference type="Pfam" id="PF05506">
    <property type="entry name" value="PLipase_C_C"/>
    <property type="match status" value="2"/>
</dbReference>
<name>A0A3S9HJT2_9BURK</name>
<dbReference type="PROSITE" id="PS50022">
    <property type="entry name" value="FA58C_3"/>
    <property type="match status" value="1"/>
</dbReference>
<evidence type="ECO:0000313" key="7">
    <source>
        <dbReference type="Proteomes" id="UP000275663"/>
    </source>
</evidence>
<protein>
    <recommendedName>
        <fullName evidence="2">phospholipase C</fullName>
        <ecNumber evidence="2">3.1.4.3</ecNumber>
    </recommendedName>
</protein>
<dbReference type="AlphaFoldDB" id="A0A3S9HJT2"/>
<dbReference type="InterPro" id="IPR007312">
    <property type="entry name" value="Phosphoesterase"/>
</dbReference>
<dbReference type="Proteomes" id="UP000275663">
    <property type="component" value="Chromosome"/>
</dbReference>
<dbReference type="SUPFAM" id="SSF49785">
    <property type="entry name" value="Galactose-binding domain-like"/>
    <property type="match status" value="1"/>
</dbReference>
<keyword evidence="4" id="KW-0732">Signal</keyword>
<organism evidence="6 7">
    <name type="scientific">Undibacterium parvum</name>
    <dbReference type="NCBI Taxonomy" id="401471"/>
    <lineage>
        <taxon>Bacteria</taxon>
        <taxon>Pseudomonadati</taxon>
        <taxon>Pseudomonadota</taxon>
        <taxon>Betaproteobacteria</taxon>
        <taxon>Burkholderiales</taxon>
        <taxon>Oxalobacteraceae</taxon>
        <taxon>Undibacterium</taxon>
    </lineage>
</organism>
<dbReference type="EMBL" id="CP034464">
    <property type="protein sequence ID" value="AZP12358.1"/>
    <property type="molecule type" value="Genomic_DNA"/>
</dbReference>
<dbReference type="InterPro" id="IPR017767">
    <property type="entry name" value="PC-PLC"/>
</dbReference>
<reference evidence="6 7" key="1">
    <citation type="journal article" date="2011" name="Int. J. Syst. Evol. Microbiol.">
        <title>Description of Undibacterium oligocarboniphilum sp. nov., isolated from purified water, and Undibacterium pigrum strain CCUG 49012 as the type strain of Undibacterium parvum sp. nov., and emended descriptions of the genus Undibacterium and the species Undibacterium pigrum.</title>
        <authorList>
            <person name="Eder W."/>
            <person name="Wanner G."/>
            <person name="Ludwig W."/>
            <person name="Busse H.J."/>
            <person name="Ziemke-Kageler F."/>
            <person name="Lang E."/>
        </authorList>
    </citation>
    <scope>NUCLEOTIDE SEQUENCE [LARGE SCALE GENOMIC DNA]</scope>
    <source>
        <strain evidence="6 7">DSM 23061</strain>
    </source>
</reference>
<dbReference type="EC" id="3.1.4.3" evidence="2"/>
<feature type="domain" description="F5/8 type C" evidence="5">
    <location>
        <begin position="656"/>
        <end position="805"/>
    </location>
</feature>
<evidence type="ECO:0000256" key="2">
    <source>
        <dbReference type="ARBA" id="ARBA00012018"/>
    </source>
</evidence>
<dbReference type="NCBIfam" id="TIGR03396">
    <property type="entry name" value="PC_PLC"/>
    <property type="match status" value="1"/>
</dbReference>
<dbReference type="InterPro" id="IPR008979">
    <property type="entry name" value="Galactose-bd-like_sf"/>
</dbReference>
<sequence>MSNSTPRRKFLSLAATAAGASASLGLLPLSLQKALAAPVPAGTLADVEHVVILVQENRSFDHYFGTLGGVRGFSDPHPQRFLNGSSVFSQPYGSTTVLPFRATRSGVTEECVPDLAHDWATGHQAWNSGKYDAWIAAKGTSTMCHYTRADIPFHFALADQFTVCDQYFCSTASSTAPNRLYVWTGTSGGETNGGDAPGHSWSWTTYAELMQNAGISWQTYQEQDNYGDNALDGFKLFNTAPTTSPLYQRGIKRSAAGMSIVDFKADIMANKLPAVSYIVGPANTTEHPNYSLSAGANYIHSILDALASNLTVWEKTVFILTYDENGGFFDHVVPPSPPTESFQSSYRTAELAPGTNTPYGLGSRVPTMLISPWSRGGRVCSETFDHTSINRFLEKWIKARFNRDVLAPNITPWRKTVCGDLTSALNFGGNYTVDPSVPVLPRTDDKVKVCSVTNPVGVPGNQVLLSQEPGAKVLQALPYQLNVSARPDKAGGRLWLDMSNAGTAGCAVNVVINEFRAYAAWSYVVPAGTGTNAPVTDYFSVNSASSGKFDMTAYGPNGFTRRYRGDLAKYGIEITAAYDSAANRIILNMKNTFTSGNPIEVRVCAGGYRSDGPWSYQIAAGSTVSDSWYTKDGWYDLVAFIPTDSSFLRGFSGHIEGSVSKTMVSGVLPRTVAKVIAYDSQTVSDGAANVLNDNPMNAWTSADSAFPHYLTVDLGGVRQVNGLSYLPKQEARSNIYEGNIANYQVLVSLDAINWSLMGQGSWAKTISMSSVNFSTVNARYVKLLALSEVNGGRVVSAAEVRVLGS</sequence>
<evidence type="ECO:0000313" key="6">
    <source>
        <dbReference type="EMBL" id="AZP12358.1"/>
    </source>
</evidence>
<dbReference type="InterPro" id="IPR008475">
    <property type="entry name" value="PLipase_C_C"/>
</dbReference>
<dbReference type="RefSeq" id="WP_126127740.1">
    <property type="nucleotide sequence ID" value="NZ_CP034464.1"/>
</dbReference>
<comment type="similarity">
    <text evidence="1">Belongs to the bacterial phospholipase C family.</text>
</comment>
<dbReference type="GO" id="GO:0016042">
    <property type="term" value="P:lipid catabolic process"/>
    <property type="evidence" value="ECO:0007669"/>
    <property type="project" value="InterPro"/>
</dbReference>
<dbReference type="Pfam" id="PF04185">
    <property type="entry name" value="Phosphoesterase"/>
    <property type="match status" value="1"/>
</dbReference>
<dbReference type="PANTHER" id="PTHR31956">
    <property type="entry name" value="NON-SPECIFIC PHOSPHOLIPASE C4-RELATED"/>
    <property type="match status" value="1"/>
</dbReference>
<keyword evidence="3" id="KW-0378">Hydrolase</keyword>
<evidence type="ECO:0000256" key="1">
    <source>
        <dbReference type="ARBA" id="ARBA00009717"/>
    </source>
</evidence>
<proteinExistence type="inferred from homology"/>
<dbReference type="InterPro" id="IPR017850">
    <property type="entry name" value="Alkaline_phosphatase_core_sf"/>
</dbReference>